<protein>
    <submittedName>
        <fullName evidence="5">Helix-turn-helix domain-containing protein</fullName>
    </submittedName>
</protein>
<dbReference type="RefSeq" id="WP_379885244.1">
    <property type="nucleotide sequence ID" value="NZ_JBHTLP010000022.1"/>
</dbReference>
<sequence length="304" mass="34695">MSTQPVIIENITTLMERLNLPGPLHPLITLVNYDQTKPDLADVGSQYLLHFYKIAFKTRFSGKAKYGPGSYDFREGGLAFVGPHQLVELSSDGAEHEGYALFFHPDLLISYPLAGSIHRYGFFSYSVSEALYLSEREKKIVESVFEAIDSELRTNTDVFSQDVLVSQLELLLNHCNRFYNRQFLIRKPVHHELIDRMNTYLTDRFARHQGLATGLPTTQEIADQLKVSPRYLSDMLKSLTGKTTQQHIHLRLIEKAKELLARDLLTTADVAFSLGFEHPQSFNKFFRQKTGSSPTAFRKAFTDQ</sequence>
<dbReference type="SMART" id="SM00342">
    <property type="entry name" value="HTH_ARAC"/>
    <property type="match status" value="1"/>
</dbReference>
<dbReference type="PANTHER" id="PTHR43280:SF32">
    <property type="entry name" value="TRANSCRIPTIONAL REGULATORY PROTEIN"/>
    <property type="match status" value="1"/>
</dbReference>
<gene>
    <name evidence="5" type="ORF">ACFQ4C_25960</name>
</gene>
<reference evidence="6" key="1">
    <citation type="journal article" date="2019" name="Int. J. Syst. Evol. Microbiol.">
        <title>The Global Catalogue of Microorganisms (GCM) 10K type strain sequencing project: providing services to taxonomists for standard genome sequencing and annotation.</title>
        <authorList>
            <consortium name="The Broad Institute Genomics Platform"/>
            <consortium name="The Broad Institute Genome Sequencing Center for Infectious Disease"/>
            <person name="Wu L."/>
            <person name="Ma J."/>
        </authorList>
    </citation>
    <scope>NUCLEOTIDE SEQUENCE [LARGE SCALE GENOMIC DNA]</scope>
    <source>
        <strain evidence="6">CCUG 55608</strain>
    </source>
</reference>
<dbReference type="Gene3D" id="1.10.10.60">
    <property type="entry name" value="Homeodomain-like"/>
    <property type="match status" value="1"/>
</dbReference>
<dbReference type="InterPro" id="IPR018060">
    <property type="entry name" value="HTH_AraC"/>
</dbReference>
<dbReference type="InterPro" id="IPR009057">
    <property type="entry name" value="Homeodomain-like_sf"/>
</dbReference>
<proteinExistence type="predicted"/>
<evidence type="ECO:0000256" key="2">
    <source>
        <dbReference type="ARBA" id="ARBA00023125"/>
    </source>
</evidence>
<dbReference type="PANTHER" id="PTHR43280">
    <property type="entry name" value="ARAC-FAMILY TRANSCRIPTIONAL REGULATOR"/>
    <property type="match status" value="1"/>
</dbReference>
<feature type="domain" description="HTH araC/xylS-type" evidence="4">
    <location>
        <begin position="195"/>
        <end position="300"/>
    </location>
</feature>
<dbReference type="Proteomes" id="UP001597116">
    <property type="component" value="Unassembled WGS sequence"/>
</dbReference>
<evidence type="ECO:0000256" key="1">
    <source>
        <dbReference type="ARBA" id="ARBA00023015"/>
    </source>
</evidence>
<dbReference type="EMBL" id="JBHTLP010000022">
    <property type="protein sequence ID" value="MFD1144600.1"/>
    <property type="molecule type" value="Genomic_DNA"/>
</dbReference>
<evidence type="ECO:0000313" key="5">
    <source>
        <dbReference type="EMBL" id="MFD1144600.1"/>
    </source>
</evidence>
<evidence type="ECO:0000313" key="6">
    <source>
        <dbReference type="Proteomes" id="UP001597116"/>
    </source>
</evidence>
<comment type="caution">
    <text evidence="5">The sequence shown here is derived from an EMBL/GenBank/DDBJ whole genome shotgun (WGS) entry which is preliminary data.</text>
</comment>
<dbReference type="SUPFAM" id="SSF46689">
    <property type="entry name" value="Homeodomain-like"/>
    <property type="match status" value="1"/>
</dbReference>
<evidence type="ECO:0000259" key="4">
    <source>
        <dbReference type="PROSITE" id="PS01124"/>
    </source>
</evidence>
<dbReference type="PROSITE" id="PS01124">
    <property type="entry name" value="HTH_ARAC_FAMILY_2"/>
    <property type="match status" value="1"/>
</dbReference>
<keyword evidence="2" id="KW-0238">DNA-binding</keyword>
<keyword evidence="6" id="KW-1185">Reference proteome</keyword>
<accession>A0ABW3QGQ9</accession>
<keyword evidence="1" id="KW-0805">Transcription regulation</keyword>
<organism evidence="5 6">
    <name type="scientific">Larkinella insperata</name>
    <dbReference type="NCBI Taxonomy" id="332158"/>
    <lineage>
        <taxon>Bacteria</taxon>
        <taxon>Pseudomonadati</taxon>
        <taxon>Bacteroidota</taxon>
        <taxon>Cytophagia</taxon>
        <taxon>Cytophagales</taxon>
        <taxon>Spirosomataceae</taxon>
        <taxon>Larkinella</taxon>
    </lineage>
</organism>
<dbReference type="Pfam" id="PF12833">
    <property type="entry name" value="HTH_18"/>
    <property type="match status" value="1"/>
</dbReference>
<name>A0ABW3QGQ9_9BACT</name>
<keyword evidence="3" id="KW-0804">Transcription</keyword>
<evidence type="ECO:0000256" key="3">
    <source>
        <dbReference type="ARBA" id="ARBA00023163"/>
    </source>
</evidence>